<evidence type="ECO:0000256" key="8">
    <source>
        <dbReference type="ARBA" id="ARBA00023779"/>
    </source>
</evidence>
<keyword evidence="3" id="KW-0227">DNA damage</keyword>
<keyword evidence="5" id="KW-0408">Iron</keyword>
<keyword evidence="12" id="KW-1185">Reference proteome</keyword>
<dbReference type="InterPro" id="IPR036895">
    <property type="entry name" value="Uracil-DNA_glycosylase-like_sf"/>
</dbReference>
<dbReference type="RefSeq" id="WP_264881393.1">
    <property type="nucleotide sequence ID" value="NZ_JAPDOB010000001.1"/>
</dbReference>
<dbReference type="Gene3D" id="3.40.470.10">
    <property type="entry name" value="Uracil-DNA glycosylase-like domain"/>
    <property type="match status" value="1"/>
</dbReference>
<dbReference type="SMART" id="SM00987">
    <property type="entry name" value="UreE_C"/>
    <property type="match status" value="1"/>
</dbReference>
<evidence type="ECO:0000313" key="11">
    <source>
        <dbReference type="EMBL" id="MCW3797236.1"/>
    </source>
</evidence>
<protein>
    <recommendedName>
        <fullName evidence="9">Type-5 uracil-DNA glycosylase</fullName>
    </recommendedName>
</protein>
<keyword evidence="1" id="KW-0004">4Fe-4S</keyword>
<evidence type="ECO:0000256" key="5">
    <source>
        <dbReference type="ARBA" id="ARBA00023004"/>
    </source>
</evidence>
<evidence type="ECO:0000256" key="3">
    <source>
        <dbReference type="ARBA" id="ARBA00022763"/>
    </source>
</evidence>
<dbReference type="InterPro" id="IPR051536">
    <property type="entry name" value="UDG_Type-4/5"/>
</dbReference>
<evidence type="ECO:0000256" key="2">
    <source>
        <dbReference type="ARBA" id="ARBA00022723"/>
    </source>
</evidence>
<proteinExistence type="inferred from homology"/>
<evidence type="ECO:0000256" key="4">
    <source>
        <dbReference type="ARBA" id="ARBA00022801"/>
    </source>
</evidence>
<organism evidence="11 12">
    <name type="scientific">Sphingomonas arvum</name>
    <dbReference type="NCBI Taxonomy" id="2992113"/>
    <lineage>
        <taxon>Bacteria</taxon>
        <taxon>Pseudomonadati</taxon>
        <taxon>Pseudomonadota</taxon>
        <taxon>Alphaproteobacteria</taxon>
        <taxon>Sphingomonadales</taxon>
        <taxon>Sphingomonadaceae</taxon>
        <taxon>Sphingomonas</taxon>
    </lineage>
</organism>
<gene>
    <name evidence="11" type="ORF">OMW55_05365</name>
</gene>
<reference evidence="11 12" key="1">
    <citation type="submission" date="2022-10" db="EMBL/GenBank/DDBJ databases">
        <title>Sphingomonas sp.</title>
        <authorList>
            <person name="Jin C."/>
        </authorList>
    </citation>
    <scope>NUCLEOTIDE SEQUENCE [LARGE SCALE GENOMIC DNA]</scope>
    <source>
        <strain evidence="11 12">BN140010</strain>
    </source>
</reference>
<dbReference type="EMBL" id="JAPDOB010000001">
    <property type="protein sequence ID" value="MCW3797236.1"/>
    <property type="molecule type" value="Genomic_DNA"/>
</dbReference>
<keyword evidence="4" id="KW-0378">Hydrolase</keyword>
<dbReference type="CDD" id="cd10031">
    <property type="entry name" value="UDG-F5_TTUDGB_like"/>
    <property type="match status" value="1"/>
</dbReference>
<keyword evidence="2" id="KW-0479">Metal-binding</keyword>
<evidence type="ECO:0000259" key="10">
    <source>
        <dbReference type="SMART" id="SM00986"/>
    </source>
</evidence>
<dbReference type="SMART" id="SM00986">
    <property type="entry name" value="UDG"/>
    <property type="match status" value="1"/>
</dbReference>
<dbReference type="Pfam" id="PF03167">
    <property type="entry name" value="UDG"/>
    <property type="match status" value="1"/>
</dbReference>
<dbReference type="InterPro" id="IPR044147">
    <property type="entry name" value="UdgB-like"/>
</dbReference>
<evidence type="ECO:0000313" key="12">
    <source>
        <dbReference type="Proteomes" id="UP001526246"/>
    </source>
</evidence>
<evidence type="ECO:0000256" key="6">
    <source>
        <dbReference type="ARBA" id="ARBA00023014"/>
    </source>
</evidence>
<comment type="caution">
    <text evidence="11">The sequence shown here is derived from an EMBL/GenBank/DDBJ whole genome shotgun (WGS) entry which is preliminary data.</text>
</comment>
<keyword evidence="6" id="KW-0411">Iron-sulfur</keyword>
<evidence type="ECO:0000256" key="9">
    <source>
        <dbReference type="ARBA" id="ARBA00023887"/>
    </source>
</evidence>
<keyword evidence="7" id="KW-0234">DNA repair</keyword>
<dbReference type="SUPFAM" id="SSF52141">
    <property type="entry name" value="Uracil-DNA glycosylase-like"/>
    <property type="match status" value="1"/>
</dbReference>
<accession>A0ABT3JDX0</accession>
<evidence type="ECO:0000256" key="7">
    <source>
        <dbReference type="ARBA" id="ARBA00023204"/>
    </source>
</evidence>
<name>A0ABT3JDX0_9SPHN</name>
<dbReference type="Proteomes" id="UP001526246">
    <property type="component" value="Unassembled WGS sequence"/>
</dbReference>
<dbReference type="PANTHER" id="PTHR33693:SF3">
    <property type="entry name" value="TYPE-5 URACIL-DNA GLYCOSYLASE"/>
    <property type="match status" value="1"/>
</dbReference>
<dbReference type="InterPro" id="IPR005122">
    <property type="entry name" value="Uracil-DNA_glycosylase-like"/>
</dbReference>
<feature type="domain" description="Uracil-DNA glycosylase-like" evidence="10">
    <location>
        <begin position="48"/>
        <end position="215"/>
    </location>
</feature>
<sequence>MLFSAAPAVVSPVPNAEAPRDCPLCPRLVRFREDCRVEHPDWWNSPVPVWGDPGAWLAVVGMAPGKHGANRTGRPFTGDYAGELLYATLLKHKLGEGEYRADPGDGVRLTGAVILNAVKCLPPANKPEPGEIATCRTYFEAALGQLPNLRVLVALGAIAHAATARALGMRPAQARFGHGAEVTAPSGQVLLSSYHTSRYNQNTGRLDAAMFDAVIERAIMLGRGSNGGGTGKPE</sequence>
<dbReference type="PANTHER" id="PTHR33693">
    <property type="entry name" value="TYPE-5 URACIL-DNA GLYCOSYLASE"/>
    <property type="match status" value="1"/>
</dbReference>
<evidence type="ECO:0000256" key="1">
    <source>
        <dbReference type="ARBA" id="ARBA00022485"/>
    </source>
</evidence>
<comment type="similarity">
    <text evidence="8">Belongs to the uracil-DNA glycosylase (UDG) superfamily. Type 5 (UDGb) family.</text>
</comment>